<evidence type="ECO:0000256" key="5">
    <source>
        <dbReference type="ARBA" id="ARBA00022679"/>
    </source>
</evidence>
<dbReference type="GO" id="GO:0042803">
    <property type="term" value="F:protein homodimerization activity"/>
    <property type="evidence" value="ECO:0007669"/>
    <property type="project" value="UniProtKB-UniRule"/>
</dbReference>
<dbReference type="Pfam" id="PF26024">
    <property type="entry name" value="RAG1_DNA-bd"/>
    <property type="match status" value="1"/>
</dbReference>
<evidence type="ECO:0000256" key="7">
    <source>
        <dbReference type="ARBA" id="ARBA00022723"/>
    </source>
</evidence>
<dbReference type="InterPro" id="IPR058557">
    <property type="entry name" value="RAG1_C"/>
</dbReference>
<dbReference type="InterPro" id="IPR023336">
    <property type="entry name" value="RAG_nonamer-bd_dom"/>
</dbReference>
<dbReference type="InterPro" id="IPR058552">
    <property type="entry name" value="RAG1_DNA-bd"/>
</dbReference>
<evidence type="ECO:0000256" key="10">
    <source>
        <dbReference type="ARBA" id="ARBA00022786"/>
    </source>
</evidence>
<dbReference type="EC" id="2.3.2.27" evidence="3 20"/>
<dbReference type="InterPro" id="IPR018957">
    <property type="entry name" value="Znf_C3HC4_RING-type"/>
</dbReference>
<evidence type="ECO:0000256" key="4">
    <source>
        <dbReference type="ARBA" id="ARBA00021277"/>
    </source>
</evidence>
<comment type="cofactor">
    <cofactor evidence="2 20">
        <name>Mg(2+)</name>
        <dbReference type="ChEBI" id="CHEBI:18420"/>
    </cofactor>
</comment>
<accession>A0A3P8W1X7</accession>
<evidence type="ECO:0000256" key="12">
    <source>
        <dbReference type="ARBA" id="ARBA00022833"/>
    </source>
</evidence>
<dbReference type="InterPro" id="IPR058556">
    <property type="entry name" value="RAG1_ZnH2"/>
</dbReference>
<evidence type="ECO:0000256" key="13">
    <source>
        <dbReference type="ARBA" id="ARBA00022853"/>
    </source>
</evidence>
<dbReference type="Ensembl" id="ENSCSET00000021836.1">
    <property type="protein sequence ID" value="ENSCSEP00000021558.1"/>
    <property type="gene ID" value="ENSCSEG00000013757.1"/>
</dbReference>
<dbReference type="GO" id="GO:1990238">
    <property type="term" value="F:double-stranded DNA endonuclease activity"/>
    <property type="evidence" value="ECO:0007669"/>
    <property type="project" value="Ensembl"/>
</dbReference>
<dbReference type="PANTHER" id="PTHR11539:SF0">
    <property type="entry name" value="V(D)J RECOMBINATION-ACTIVATING PROTEIN 1"/>
    <property type="match status" value="1"/>
</dbReference>
<dbReference type="GO" id="GO:0033077">
    <property type="term" value="P:T cell differentiation in thymus"/>
    <property type="evidence" value="ECO:0007669"/>
    <property type="project" value="UniProtKB-UniRule"/>
</dbReference>
<proteinExistence type="inferred from homology"/>
<evidence type="ECO:0000256" key="19">
    <source>
        <dbReference type="PROSITE-ProRule" id="PRU01101"/>
    </source>
</evidence>
<dbReference type="PROSITE" id="PS00518">
    <property type="entry name" value="ZF_RING_1"/>
    <property type="match status" value="1"/>
</dbReference>
<dbReference type="InterPro" id="IPR001841">
    <property type="entry name" value="Znf_RING"/>
</dbReference>
<dbReference type="GO" id="GO:0061630">
    <property type="term" value="F:ubiquitin protein ligase activity"/>
    <property type="evidence" value="ECO:0007669"/>
    <property type="project" value="UniProtKB-UniRule"/>
</dbReference>
<dbReference type="SMART" id="SM00184">
    <property type="entry name" value="RING"/>
    <property type="match status" value="1"/>
</dbReference>
<evidence type="ECO:0000256" key="17">
    <source>
        <dbReference type="ARBA" id="ARBA00023268"/>
    </source>
</evidence>
<evidence type="ECO:0000256" key="11">
    <source>
        <dbReference type="ARBA" id="ARBA00022801"/>
    </source>
</evidence>
<evidence type="ECO:0000256" key="3">
    <source>
        <dbReference type="ARBA" id="ARBA00012483"/>
    </source>
</evidence>
<feature type="domain" description="RING-type" evidence="21">
    <location>
        <begin position="312"/>
        <end position="351"/>
    </location>
</feature>
<dbReference type="InterPro" id="IPR058554">
    <property type="entry name" value="RAG1_RNase_H"/>
</dbReference>
<dbReference type="GO" id="GO:0042393">
    <property type="term" value="F:histone binding"/>
    <property type="evidence" value="ECO:0007669"/>
    <property type="project" value="UniProtKB-UniRule"/>
</dbReference>
<dbReference type="PROSITE" id="PS51765">
    <property type="entry name" value="ZF_RAG1"/>
    <property type="match status" value="1"/>
</dbReference>
<dbReference type="GO" id="GO:0002250">
    <property type="term" value="P:adaptive immune response"/>
    <property type="evidence" value="ECO:0007669"/>
    <property type="project" value="TreeGrafter"/>
</dbReference>
<dbReference type="Pfam" id="PF26105">
    <property type="entry name" value="RAG1_C"/>
    <property type="match status" value="1"/>
</dbReference>
<feature type="DNA-binding region" description="NBD" evidence="18">
    <location>
        <begin position="421"/>
        <end position="488"/>
    </location>
</feature>
<dbReference type="EC" id="3.1.-.-" evidence="20"/>
<evidence type="ECO:0000313" key="24">
    <source>
        <dbReference type="Ensembl" id="ENSCSEP00000021558.1"/>
    </source>
</evidence>
<dbReference type="Pfam" id="PF26100">
    <property type="entry name" value="RAG1_RNase_H"/>
    <property type="match status" value="1"/>
</dbReference>
<dbReference type="GO" id="GO:0097519">
    <property type="term" value="C:DNA recombinase complex"/>
    <property type="evidence" value="ECO:0007669"/>
    <property type="project" value="Ensembl"/>
</dbReference>
<organism evidence="24 25">
    <name type="scientific">Cynoglossus semilaevis</name>
    <name type="common">Tongue sole</name>
    <dbReference type="NCBI Taxonomy" id="244447"/>
    <lineage>
        <taxon>Eukaryota</taxon>
        <taxon>Metazoa</taxon>
        <taxon>Chordata</taxon>
        <taxon>Craniata</taxon>
        <taxon>Vertebrata</taxon>
        <taxon>Euteleostomi</taxon>
        <taxon>Actinopterygii</taxon>
        <taxon>Neopterygii</taxon>
        <taxon>Teleostei</taxon>
        <taxon>Neoteleostei</taxon>
        <taxon>Acanthomorphata</taxon>
        <taxon>Carangaria</taxon>
        <taxon>Pleuronectiformes</taxon>
        <taxon>Pleuronectoidei</taxon>
        <taxon>Cynoglossidae</taxon>
        <taxon>Cynoglossinae</taxon>
        <taxon>Cynoglossus</taxon>
    </lineage>
</organism>
<evidence type="ECO:0000256" key="2">
    <source>
        <dbReference type="ARBA" id="ARBA00001946"/>
    </source>
</evidence>
<evidence type="ECO:0000256" key="8">
    <source>
        <dbReference type="ARBA" id="ARBA00022759"/>
    </source>
</evidence>
<dbReference type="InParanoid" id="A0A3P8W1X7"/>
<dbReference type="Pfam" id="PF12940">
    <property type="entry name" value="RAG1"/>
    <property type="match status" value="1"/>
</dbReference>
<dbReference type="Pfam" id="PF26104">
    <property type="entry name" value="RAG1_ZnH2"/>
    <property type="match status" value="1"/>
</dbReference>
<evidence type="ECO:0000256" key="18">
    <source>
        <dbReference type="PROSITE-ProRule" id="PRU00820"/>
    </source>
</evidence>
<dbReference type="InterPro" id="IPR058555">
    <property type="entry name" value="RAG1_ZnC2"/>
</dbReference>
<dbReference type="PROSITE" id="PS51487">
    <property type="entry name" value="NBD"/>
    <property type="match status" value="1"/>
</dbReference>
<dbReference type="InterPro" id="IPR013083">
    <property type="entry name" value="Znf_RING/FYVE/PHD"/>
</dbReference>
<keyword evidence="10 20" id="KW-0833">Ubl conjugation pathway</keyword>
<comment type="similarity">
    <text evidence="18 20">Belongs to the RAG1 family.</text>
</comment>
<dbReference type="GeneTree" id="ENSGT00390000008679"/>
<feature type="domain" description="NBD" evidence="22">
    <location>
        <begin position="421"/>
        <end position="488"/>
    </location>
</feature>
<keyword evidence="14 18" id="KW-0238">DNA-binding</keyword>
<dbReference type="GO" id="GO:0030183">
    <property type="term" value="P:B cell differentiation"/>
    <property type="evidence" value="ECO:0007669"/>
    <property type="project" value="UniProtKB-UniRule"/>
</dbReference>
<evidence type="ECO:0000256" key="1">
    <source>
        <dbReference type="ARBA" id="ARBA00000900"/>
    </source>
</evidence>
<dbReference type="Pfam" id="PF12560">
    <property type="entry name" value="RAG1_imp_bd"/>
    <property type="match status" value="1"/>
</dbReference>
<keyword evidence="15 18" id="KW-0233">DNA recombination</keyword>
<evidence type="ECO:0000259" key="23">
    <source>
        <dbReference type="PROSITE" id="PS51765"/>
    </source>
</evidence>
<dbReference type="GO" id="GO:0008270">
    <property type="term" value="F:zinc ion binding"/>
    <property type="evidence" value="ECO:0007669"/>
    <property type="project" value="UniProtKB-UniRule"/>
</dbReference>
<dbReference type="Pfam" id="PF26025">
    <property type="entry name" value="RAG1_pre-RNase_H"/>
    <property type="match status" value="1"/>
</dbReference>
<evidence type="ECO:0000313" key="25">
    <source>
        <dbReference type="Proteomes" id="UP000265120"/>
    </source>
</evidence>
<reference evidence="24 25" key="1">
    <citation type="journal article" date="2014" name="Nat. Genet.">
        <title>Whole-genome sequence of a flatfish provides insights into ZW sex chromosome evolution and adaptation to a benthic lifestyle.</title>
        <authorList>
            <person name="Chen S."/>
            <person name="Zhang G."/>
            <person name="Shao C."/>
            <person name="Huang Q."/>
            <person name="Liu G."/>
            <person name="Zhang P."/>
            <person name="Song W."/>
            <person name="An N."/>
            <person name="Chalopin D."/>
            <person name="Volff J.N."/>
            <person name="Hong Y."/>
            <person name="Li Q."/>
            <person name="Sha Z."/>
            <person name="Zhou H."/>
            <person name="Xie M."/>
            <person name="Yu Q."/>
            <person name="Liu Y."/>
            <person name="Xiang H."/>
            <person name="Wang N."/>
            <person name="Wu K."/>
            <person name="Yang C."/>
            <person name="Zhou Q."/>
            <person name="Liao X."/>
            <person name="Yang L."/>
            <person name="Hu Q."/>
            <person name="Zhang J."/>
            <person name="Meng L."/>
            <person name="Jin L."/>
            <person name="Tian Y."/>
            <person name="Lian J."/>
            <person name="Yang J."/>
            <person name="Miao G."/>
            <person name="Liu S."/>
            <person name="Liang Z."/>
            <person name="Yan F."/>
            <person name="Li Y."/>
            <person name="Sun B."/>
            <person name="Zhang H."/>
            <person name="Zhang J."/>
            <person name="Zhu Y."/>
            <person name="Du M."/>
            <person name="Zhao Y."/>
            <person name="Schartl M."/>
            <person name="Tang Q."/>
            <person name="Wang J."/>
        </authorList>
    </citation>
    <scope>NUCLEOTIDE SEQUENCE</scope>
</reference>
<name>A0A3P8W1X7_CYNSE</name>
<dbReference type="GO" id="GO:0043565">
    <property type="term" value="F:sequence-specific DNA binding"/>
    <property type="evidence" value="ECO:0007669"/>
    <property type="project" value="UniProtKB-UniRule"/>
</dbReference>
<dbReference type="GO" id="GO:0006325">
    <property type="term" value="P:chromatin organization"/>
    <property type="evidence" value="ECO:0007669"/>
    <property type="project" value="UniProtKB-KW"/>
</dbReference>
<dbReference type="Gene3D" id="3.30.40.10">
    <property type="entry name" value="Zinc/RING finger domain, C3HC4 (zinc finger)"/>
    <property type="match status" value="1"/>
</dbReference>
<comment type="subunit">
    <text evidence="20">Homodimer.</text>
</comment>
<comment type="catalytic activity">
    <reaction evidence="1 20">
        <text>S-ubiquitinyl-[E2 ubiquitin-conjugating enzyme]-L-cysteine + [acceptor protein]-L-lysine = [E2 ubiquitin-conjugating enzyme]-L-cysteine + N(6)-ubiquitinyl-[acceptor protein]-L-lysine.</text>
        <dbReference type="EC" id="2.3.2.27"/>
    </reaction>
</comment>
<keyword evidence="25" id="KW-1185">Reference proteome</keyword>
<feature type="domain" description="RAG1-type" evidence="23">
    <location>
        <begin position="373"/>
        <end position="402"/>
    </location>
</feature>
<keyword evidence="17 20" id="KW-0511">Multifunctional enzyme</keyword>
<dbReference type="AlphaFoldDB" id="A0A3P8W1X7"/>
<dbReference type="GO" id="GO:0000287">
    <property type="term" value="F:magnesium ion binding"/>
    <property type="evidence" value="ECO:0007669"/>
    <property type="project" value="Ensembl"/>
</dbReference>
<dbReference type="PROSITE" id="PS50089">
    <property type="entry name" value="ZF_RING_2"/>
    <property type="match status" value="1"/>
</dbReference>
<reference evidence="24" key="2">
    <citation type="submission" date="2025-08" db="UniProtKB">
        <authorList>
            <consortium name="Ensembl"/>
        </authorList>
    </citation>
    <scope>IDENTIFICATION</scope>
</reference>
<dbReference type="GO" id="GO:0065004">
    <property type="term" value="P:protein-DNA complex assembly"/>
    <property type="evidence" value="ECO:0007669"/>
    <property type="project" value="Ensembl"/>
</dbReference>
<keyword evidence="7 20" id="KW-0479">Metal-binding</keyword>
<dbReference type="InterPro" id="IPR019485">
    <property type="entry name" value="RAG1_Znf"/>
</dbReference>
<dbReference type="InterPro" id="IPR024627">
    <property type="entry name" value="RAG1"/>
</dbReference>
<keyword evidence="5 20" id="KW-0808">Transferase</keyword>
<comment type="subcellular location">
    <subcellularLocation>
        <location evidence="18 20">Nucleus</location>
    </subcellularLocation>
</comment>
<evidence type="ECO:0000256" key="15">
    <source>
        <dbReference type="ARBA" id="ARBA00023172"/>
    </source>
</evidence>
<evidence type="ECO:0000259" key="22">
    <source>
        <dbReference type="PROSITE" id="PS51487"/>
    </source>
</evidence>
<keyword evidence="13 20" id="KW-0156">Chromatin regulator</keyword>
<dbReference type="STRING" id="244447.ENSCSEP00000021558"/>
<evidence type="ECO:0000256" key="14">
    <source>
        <dbReference type="ARBA" id="ARBA00023125"/>
    </source>
</evidence>
<comment type="function">
    <text evidence="20">Catalytic component of the RAG complex, a multiprotein complex that mediates the DNA cleavage phase during V(D)J recombination. V(D)J recombination assembles a diverse repertoire of immunoglobulin and T-cell receptor genes in developing B and T-lymphocytes through rearrangement of different V (variable), in some cases D (diversity), and J (joining) gene segments. In the RAG complex, RAG1 mediates the DNA-binding to the conserved recombination signal sequences (RSS) and catalyzes the DNA cleavage activities by introducing a double-strand break between the RSS and the adjacent coding segment. RAG2 is not a catalytic component but is required for all known catalytic activities. DNA cleavage occurs in 2 steps: a first nick is introduced in the top strand immediately upstream of the heptamer, generating a 3'-hydroxyl group that can attack the phosphodiester bond on the opposite strand in a direct transesterification reaction, thereby creating 4 DNA ends: 2 hairpin coding ends and 2 blunt, 5'-phosphorylated ends.</text>
</comment>
<comment type="domain">
    <text evidence="18">The NBD (nonamer binding) DNA-binding domain mediates the specific binding to the nonamer RSS motif by forming a tightly interwoven homodimer that binds and synapses 2 nonamer elements, with each NBD making contact with both DNA molecules. Each RSS is composed of well-conserved heptamer (consensus 5'-CACAGTG-3') and nonamer (consensus 5'-ACAAAAACC-3') sequences separated by a spacer of either 12 bp or 23 bp.</text>
</comment>
<dbReference type="Gene3D" id="6.10.140.510">
    <property type="match status" value="1"/>
</dbReference>
<keyword evidence="8 20" id="KW-0255">Endonuclease</keyword>
<dbReference type="GO" id="GO:1905347">
    <property type="term" value="C:endodeoxyribonuclease complex"/>
    <property type="evidence" value="ECO:0007669"/>
    <property type="project" value="Ensembl"/>
</dbReference>
<sequence>GICYFPPLDGPRSSMPAEIPHPHSEYSQWKFKLFRVKSMERAPAPSQPLTAKDAVLGSTMSAASIIQSESGAGPESVMKLCFGGKSKENVESTGERVDRKLEEMDTHMNHLRCLCRLCGTTLRKVNGLVHEVHSDLDSRDKGVLRKMGCKSTSWPEVILKVFKVDVTGDTEAVHPLTFCHRCWMAAIRGGGVCSFSRMIVPEWEPHSSLCTLCFPKKCSFQRTGRKRRRSIPRVQSLAKRSRWEHVKSIPVGERKVLRPFGNRQHSFILRGWKRPSIQREQWLNISHCTKDHLSTDLISGKLPVDFLYSFTCLVCAHLLSDPLQLPCGHLFCRSCIQKYTCVVGSHCPACKLPCDPSALISPDKAFLSALYSLPLLCPREGCGEQVRLESFHKHIKDHDLRVTDKEIQLSEINNNLLASKGGRPRQHLLSLTRRAQKHRLRNLKNHVRIFADKEEGGDLKSVCMTLLLLALRSGNEHRQADELEAMIQGKGFGLHPAVCLAIRVNTFLSCSQYHKLYRTVKAISGRQIFQPLYTLRAAEKELLPGFHQFEWQPALKNVSTSCNVGIINGLSGWGSSVDDSPIETIARRFRYDVALVSALKDLEEDIMEGLREKGLEDSACTSGFNVMIKECCDGMGDVNEKHGGGPVVPEKAVRFSFTIMSVSVIADDDEKEATIFTEPKPNSELSCKPLCLIFVDESDHETLTALLGPIVAERNAMKNSRLILSLGGLPRFFSFQFRGTGYDEKMVREMEGLEASGSTYICTLCDSSRAQASQNMVLHSITRCHEENLERYEIWRTNPFSESIEELRDRVKGVTAKPFMETQPTLDALHCDIGNATEFYKIFQDEIGEVYRKGNPSREERHSWRSALDKQLRKKMKLKPVMRMNGNYARRLMTLEAVDAVCELVPSEERREALRELMRLYLQMKPVWRATCPAKECPDQLCRYSFNSQRFAGILSTAFKYRYNGKITNYLHKTLAHVPEIVERDGSIGAWASEGNESANKLFRRFRKMNARQSKIFELEDVLKHHWLYTSKYLQKFMEAHKDSVEALQATIDPLEKLDDDMTLEANHF</sequence>
<keyword evidence="16 18" id="KW-0539">Nucleus</keyword>
<dbReference type="SUPFAM" id="SSF57850">
    <property type="entry name" value="RING/U-box"/>
    <property type="match status" value="1"/>
</dbReference>
<evidence type="ECO:0000259" key="21">
    <source>
        <dbReference type="PROSITE" id="PS50089"/>
    </source>
</evidence>
<evidence type="ECO:0000256" key="9">
    <source>
        <dbReference type="ARBA" id="ARBA00022771"/>
    </source>
</evidence>
<dbReference type="PANTHER" id="PTHR11539">
    <property type="entry name" value="VDJ RECOMBINATION ACTIVATING PROTEIN 1 RAG1"/>
    <property type="match status" value="1"/>
</dbReference>
<keyword evidence="6 20" id="KW-0540">Nuclease</keyword>
<dbReference type="GO" id="GO:0005634">
    <property type="term" value="C:nucleus"/>
    <property type="evidence" value="ECO:0007669"/>
    <property type="project" value="UniProtKB-SubCell"/>
</dbReference>
<keyword evidence="9 19" id="KW-0863">Zinc-finger</keyword>
<dbReference type="InterPro" id="IPR035714">
    <property type="entry name" value="RAG1_imp-bd"/>
</dbReference>
<dbReference type="FunCoup" id="A0A3P8W1X7">
    <property type="interactions" value="566"/>
</dbReference>
<evidence type="ECO:0000256" key="6">
    <source>
        <dbReference type="ARBA" id="ARBA00022722"/>
    </source>
</evidence>
<protein>
    <recommendedName>
        <fullName evidence="4 20">V(D)J recombination-activating protein 1</fullName>
        <ecNumber evidence="3 20">2.3.2.27</ecNumber>
        <ecNumber evidence="20">3.1.-.-</ecNumber>
    </recommendedName>
</protein>
<keyword evidence="11 20" id="KW-0378">Hydrolase</keyword>
<reference evidence="24" key="3">
    <citation type="submission" date="2025-09" db="UniProtKB">
        <authorList>
            <consortium name="Ensembl"/>
        </authorList>
    </citation>
    <scope>IDENTIFICATION</scope>
</reference>
<dbReference type="Pfam" id="PF26101">
    <property type="entry name" value="RAG1_ZnC2"/>
    <property type="match status" value="1"/>
</dbReference>
<dbReference type="GO" id="GO:0033151">
    <property type="term" value="P:V(D)J recombination"/>
    <property type="evidence" value="ECO:0007669"/>
    <property type="project" value="UniProtKB-UniRule"/>
</dbReference>
<dbReference type="OMA" id="WKFKLFK"/>
<dbReference type="InterPro" id="IPR058553">
    <property type="entry name" value="RAG1_pre-RNase_H"/>
</dbReference>
<dbReference type="Proteomes" id="UP000265120">
    <property type="component" value="Chromosome 6"/>
</dbReference>
<evidence type="ECO:0000256" key="16">
    <source>
        <dbReference type="ARBA" id="ARBA00023242"/>
    </source>
</evidence>
<dbReference type="InterPro" id="IPR017907">
    <property type="entry name" value="Znf_RING_CS"/>
</dbReference>
<evidence type="ECO:0000256" key="20">
    <source>
        <dbReference type="RuleBase" id="RU366024"/>
    </source>
</evidence>
<comment type="cofactor">
    <cofactor evidence="20">
        <name>Mn(2+)</name>
        <dbReference type="ChEBI" id="CHEBI:29035"/>
    </cofactor>
    <text evidence="20">Binds 1 divalent metal cation per subunit. Mg(2+) or Mn(2+).</text>
</comment>
<dbReference type="Pfam" id="PF00097">
    <property type="entry name" value="zf-C3HC4"/>
    <property type="match status" value="1"/>
</dbReference>
<keyword evidence="12 20" id="KW-0862">Zinc</keyword>